<proteinExistence type="predicted"/>
<keyword evidence="4" id="KW-1185">Reference proteome</keyword>
<name>A0A0D2F4F8_9EURO</name>
<evidence type="ECO:0000259" key="2">
    <source>
        <dbReference type="Pfam" id="PF12417"/>
    </source>
</evidence>
<gene>
    <name evidence="3" type="ORF">PV04_10929</name>
</gene>
<feature type="domain" description="DUF3669" evidence="2">
    <location>
        <begin position="337"/>
        <end position="401"/>
    </location>
</feature>
<accession>A0A0D2F4F8</accession>
<sequence length="500" mass="55085">MSSPPAAASGAPSPLPKLSDRRQQVSSYSARTPSFDVLAMQNLLLEEELVKEAANETHEQTLKRLLSTKSAISTTSSFAERQQASAGQQAVFREIGTGSIGTVLEHPGTIHVYKFSLLDQNNKIWNNYLMGLRIQKSFSRNSSIAGDIEIPQCMWFATAHSQFWTSYKQQIPASRNPGDVLCMERIFPLPKIIRNKIVDVFCQLDPPDREQAKNIASNKDCLVRPYLGRSRVAGSHSRLKAFSLQNYKLHLDQIQYLRLDAEEFATSMAKAMAIMHWDIRIDAADIEFVLGSSPTVEGTIPVPPEDPESLQMAVTKIDTFREITISNPNFKQRLVNLWLLDFDACRDISMDPSGVQQAVRAFLENEPYCPRPNGGTAYSDHLWRAFGAQYLATSASILATAKPDVAALPNSFLIEVAKALAEPRSQPSSSGQGRGRGHLSGEAVLPNWGEDMGEEDSVAEEDTSVKELSMGAGNFSHSHTLARLLVEGAAGGVEKCNWCN</sequence>
<feature type="region of interest" description="Disordered" evidence="1">
    <location>
        <begin position="1"/>
        <end position="28"/>
    </location>
</feature>
<dbReference type="HOGENOM" id="CLU_039531_0_0_1"/>
<reference evidence="3 4" key="1">
    <citation type="submission" date="2015-01" db="EMBL/GenBank/DDBJ databases">
        <title>The Genome Sequence of Capronia semiimmersa CBS27337.</title>
        <authorList>
            <consortium name="The Broad Institute Genomics Platform"/>
            <person name="Cuomo C."/>
            <person name="de Hoog S."/>
            <person name="Gorbushina A."/>
            <person name="Stielow B."/>
            <person name="Teixiera M."/>
            <person name="Abouelleil A."/>
            <person name="Chapman S.B."/>
            <person name="Priest M."/>
            <person name="Young S.K."/>
            <person name="Wortman J."/>
            <person name="Nusbaum C."/>
            <person name="Birren B."/>
        </authorList>
    </citation>
    <scope>NUCLEOTIDE SEQUENCE [LARGE SCALE GENOMIC DNA]</scope>
    <source>
        <strain evidence="3 4">CBS 27337</strain>
    </source>
</reference>
<dbReference type="Pfam" id="PF12417">
    <property type="entry name" value="DUF3669"/>
    <property type="match status" value="1"/>
</dbReference>
<dbReference type="STRING" id="5601.A0A0D2F4F8"/>
<dbReference type="EMBL" id="KN846963">
    <property type="protein sequence ID" value="KIW62798.1"/>
    <property type="molecule type" value="Genomic_DNA"/>
</dbReference>
<evidence type="ECO:0000256" key="1">
    <source>
        <dbReference type="SAM" id="MobiDB-lite"/>
    </source>
</evidence>
<dbReference type="Proteomes" id="UP000054266">
    <property type="component" value="Unassembled WGS sequence"/>
</dbReference>
<dbReference type="PANTHER" id="PTHR40780">
    <property type="entry name" value="DUF3669 DOMAIN-CONTAINING PROTEIN"/>
    <property type="match status" value="1"/>
</dbReference>
<feature type="region of interest" description="Disordered" evidence="1">
    <location>
        <begin position="423"/>
        <end position="463"/>
    </location>
</feature>
<feature type="compositionally biased region" description="Low complexity" evidence="1">
    <location>
        <begin position="1"/>
        <end position="12"/>
    </location>
</feature>
<dbReference type="InterPro" id="IPR022137">
    <property type="entry name" value="Znf_prot_DUF3669"/>
</dbReference>
<evidence type="ECO:0000313" key="4">
    <source>
        <dbReference type="Proteomes" id="UP000054266"/>
    </source>
</evidence>
<protein>
    <recommendedName>
        <fullName evidence="2">DUF3669 domain-containing protein</fullName>
    </recommendedName>
</protein>
<dbReference type="PANTHER" id="PTHR40780:SF2">
    <property type="entry name" value="DUF3669 DOMAIN-CONTAINING PROTEIN"/>
    <property type="match status" value="1"/>
</dbReference>
<feature type="compositionally biased region" description="Acidic residues" evidence="1">
    <location>
        <begin position="451"/>
        <end position="462"/>
    </location>
</feature>
<dbReference type="AlphaFoldDB" id="A0A0D2F4F8"/>
<organism evidence="3 4">
    <name type="scientific">Phialophora macrospora</name>
    <dbReference type="NCBI Taxonomy" id="1851006"/>
    <lineage>
        <taxon>Eukaryota</taxon>
        <taxon>Fungi</taxon>
        <taxon>Dikarya</taxon>
        <taxon>Ascomycota</taxon>
        <taxon>Pezizomycotina</taxon>
        <taxon>Eurotiomycetes</taxon>
        <taxon>Chaetothyriomycetidae</taxon>
        <taxon>Chaetothyriales</taxon>
        <taxon>Herpotrichiellaceae</taxon>
        <taxon>Phialophora</taxon>
    </lineage>
</organism>
<evidence type="ECO:0000313" key="3">
    <source>
        <dbReference type="EMBL" id="KIW62798.1"/>
    </source>
</evidence>